<accession>A0ABW5EEY9</accession>
<dbReference type="Gene3D" id="2.40.10.120">
    <property type="match status" value="1"/>
</dbReference>
<dbReference type="PANTHER" id="PTHR22939">
    <property type="entry name" value="SERINE PROTEASE FAMILY S1C HTRA-RELATED"/>
    <property type="match status" value="1"/>
</dbReference>
<dbReference type="InterPro" id="IPR036034">
    <property type="entry name" value="PDZ_sf"/>
</dbReference>
<evidence type="ECO:0000256" key="16">
    <source>
        <dbReference type="SAM" id="SignalP"/>
    </source>
</evidence>
<dbReference type="PANTHER" id="PTHR22939:SF130">
    <property type="entry name" value="PERIPLASMIC SERINE ENDOPROTEASE DEGP-LIKE-RELATED"/>
    <property type="match status" value="1"/>
</dbReference>
<sequence length="467" mass="49788">MVTRCTQFLLTLCLLISASACARGLPEVTELIEQNSPAVVKINTMDRRQASRGGVPPQYRQEIPDIFRHLLEPRRREQRPVTSMGSGFIVSGDGYVVTNNHVVDGADEVTVTLTDRREFKAKVIGSDSSSDLALLKIDAEGLPSLKWGDSDDLKVGEWVVAIGSPFGLDYSASAGIVSAMGRSIPNESRENYVPFIQTDVAINPGNSGGPLFNLDGEVVGINSQIFTRSGGSIGLSFAVPASLARDVVAQLKEKGQVDRGWLGVGIQDVDLNLARAMGLGKPHGALVAQVEAGAPAAEAGILAGDIITRFDGHKILEQGDLPHMVGRTRPGSTVTVDLMRKGERKKVQVTVGTLPGGDEDQQVASDNGPSTDDVGGRLGLVVGEIPDGLRQRWGVDTGVLVKQVVPGKPGAQAGLRSGDIIAQLGFDEVENMKDYDRVVDELPGGELLPIRFFRAGQPTFRTIQIDE</sequence>
<dbReference type="Pfam" id="PF13365">
    <property type="entry name" value="Trypsin_2"/>
    <property type="match status" value="1"/>
</dbReference>
<feature type="chain" id="PRO_5047344823" description="Probable periplasmic serine endoprotease DegP-like" evidence="16">
    <location>
        <begin position="23"/>
        <end position="467"/>
    </location>
</feature>
<dbReference type="PROSITE" id="PS50106">
    <property type="entry name" value="PDZ"/>
    <property type="match status" value="2"/>
</dbReference>
<dbReference type="EMBL" id="JBHUJD010000021">
    <property type="protein sequence ID" value="MFD2311683.1"/>
    <property type="molecule type" value="Genomic_DNA"/>
</dbReference>
<comment type="similarity">
    <text evidence="4">Belongs to the peptidase S1C family.</text>
</comment>
<evidence type="ECO:0000256" key="7">
    <source>
        <dbReference type="ARBA" id="ARBA00022670"/>
    </source>
</evidence>
<evidence type="ECO:0000256" key="2">
    <source>
        <dbReference type="ARBA" id="ARBA00002610"/>
    </source>
</evidence>
<evidence type="ECO:0000256" key="8">
    <source>
        <dbReference type="ARBA" id="ARBA00022729"/>
    </source>
</evidence>
<keyword evidence="9" id="KW-0677">Repeat</keyword>
<evidence type="ECO:0000256" key="13">
    <source>
        <dbReference type="ARBA" id="ARBA00023016"/>
    </source>
</evidence>
<comment type="catalytic activity">
    <reaction evidence="1">
        <text>Acts on substrates that are at least partially unfolded. The cleavage site P1 residue is normally between a pair of hydrophobic residues, such as Val-|-Val.</text>
        <dbReference type="EC" id="3.4.21.107"/>
    </reaction>
</comment>
<evidence type="ECO:0000256" key="6">
    <source>
        <dbReference type="ARBA" id="ARBA00013958"/>
    </source>
</evidence>
<dbReference type="EC" id="3.4.21.107" evidence="5"/>
<dbReference type="InterPro" id="IPR009003">
    <property type="entry name" value="Peptidase_S1_PA"/>
</dbReference>
<evidence type="ECO:0000256" key="1">
    <source>
        <dbReference type="ARBA" id="ARBA00001772"/>
    </source>
</evidence>
<dbReference type="Pfam" id="PF13180">
    <property type="entry name" value="PDZ_2"/>
    <property type="match status" value="1"/>
</dbReference>
<keyword evidence="13" id="KW-0346">Stress response</keyword>
<keyword evidence="10" id="KW-0574">Periplasm</keyword>
<dbReference type="InterPro" id="IPR001478">
    <property type="entry name" value="PDZ"/>
</dbReference>
<evidence type="ECO:0000313" key="18">
    <source>
        <dbReference type="EMBL" id="MFD2311683.1"/>
    </source>
</evidence>
<dbReference type="GO" id="GO:0016787">
    <property type="term" value="F:hydrolase activity"/>
    <property type="evidence" value="ECO:0007669"/>
    <property type="project" value="UniProtKB-KW"/>
</dbReference>
<dbReference type="Gene3D" id="2.30.42.10">
    <property type="match status" value="2"/>
</dbReference>
<dbReference type="SUPFAM" id="SSF50156">
    <property type="entry name" value="PDZ domain-like"/>
    <property type="match status" value="2"/>
</dbReference>
<feature type="region of interest" description="Disordered" evidence="15">
    <location>
        <begin position="354"/>
        <end position="373"/>
    </location>
</feature>
<dbReference type="SMART" id="SM00228">
    <property type="entry name" value="PDZ"/>
    <property type="match status" value="2"/>
</dbReference>
<keyword evidence="12" id="KW-0720">Serine protease</keyword>
<evidence type="ECO:0000256" key="12">
    <source>
        <dbReference type="ARBA" id="ARBA00022825"/>
    </source>
</evidence>
<evidence type="ECO:0000256" key="3">
    <source>
        <dbReference type="ARBA" id="ARBA00004418"/>
    </source>
</evidence>
<dbReference type="Pfam" id="PF00595">
    <property type="entry name" value="PDZ"/>
    <property type="match status" value="1"/>
</dbReference>
<gene>
    <name evidence="18" type="ORF">ACFSKX_14745</name>
</gene>
<comment type="caution">
    <text evidence="18">The sequence shown here is derived from an EMBL/GenBank/DDBJ whole genome shotgun (WGS) entry which is preliminary data.</text>
</comment>
<dbReference type="InterPro" id="IPR001940">
    <property type="entry name" value="Peptidase_S1C"/>
</dbReference>
<reference evidence="19" key="1">
    <citation type="journal article" date="2019" name="Int. J. Syst. Evol. Microbiol.">
        <title>The Global Catalogue of Microorganisms (GCM) 10K type strain sequencing project: providing services to taxonomists for standard genome sequencing and annotation.</title>
        <authorList>
            <consortium name="The Broad Institute Genomics Platform"/>
            <consortium name="The Broad Institute Genome Sequencing Center for Infectious Disease"/>
            <person name="Wu L."/>
            <person name="Ma J."/>
        </authorList>
    </citation>
    <scope>NUCLEOTIDE SEQUENCE [LARGE SCALE GENOMIC DNA]</scope>
    <source>
        <strain evidence="19">KCTC 12848</strain>
    </source>
</reference>
<keyword evidence="7" id="KW-0645">Protease</keyword>
<feature type="signal peptide" evidence="16">
    <location>
        <begin position="1"/>
        <end position="22"/>
    </location>
</feature>
<dbReference type="SUPFAM" id="SSF50494">
    <property type="entry name" value="Trypsin-like serine proteases"/>
    <property type="match status" value="1"/>
</dbReference>
<name>A0ABW5EEY9_9GAMM</name>
<keyword evidence="19" id="KW-1185">Reference proteome</keyword>
<evidence type="ECO:0000256" key="4">
    <source>
        <dbReference type="ARBA" id="ARBA00010541"/>
    </source>
</evidence>
<proteinExistence type="inferred from homology"/>
<evidence type="ECO:0000256" key="14">
    <source>
        <dbReference type="ARBA" id="ARBA00032850"/>
    </source>
</evidence>
<keyword evidence="11 18" id="KW-0378">Hydrolase</keyword>
<organism evidence="18 19">
    <name type="scientific">Microbulbifer halophilus</name>
    <dbReference type="NCBI Taxonomy" id="453963"/>
    <lineage>
        <taxon>Bacteria</taxon>
        <taxon>Pseudomonadati</taxon>
        <taxon>Pseudomonadota</taxon>
        <taxon>Gammaproteobacteria</taxon>
        <taxon>Cellvibrionales</taxon>
        <taxon>Microbulbiferaceae</taxon>
        <taxon>Microbulbifer</taxon>
    </lineage>
</organism>
<evidence type="ECO:0000256" key="11">
    <source>
        <dbReference type="ARBA" id="ARBA00022801"/>
    </source>
</evidence>
<evidence type="ECO:0000256" key="9">
    <source>
        <dbReference type="ARBA" id="ARBA00022737"/>
    </source>
</evidence>
<protein>
    <recommendedName>
        <fullName evidence="6">Probable periplasmic serine endoprotease DegP-like</fullName>
        <ecNumber evidence="5">3.4.21.107</ecNumber>
    </recommendedName>
    <alternativeName>
        <fullName evidence="14">Protease Do</fullName>
    </alternativeName>
</protein>
<dbReference type="PROSITE" id="PS51257">
    <property type="entry name" value="PROKAR_LIPOPROTEIN"/>
    <property type="match status" value="1"/>
</dbReference>
<dbReference type="NCBIfam" id="TIGR02037">
    <property type="entry name" value="degP_htrA_DO"/>
    <property type="match status" value="1"/>
</dbReference>
<dbReference type="Proteomes" id="UP001597425">
    <property type="component" value="Unassembled WGS sequence"/>
</dbReference>
<dbReference type="RefSeq" id="WP_377535487.1">
    <property type="nucleotide sequence ID" value="NZ_JAPIVK010000010.1"/>
</dbReference>
<dbReference type="InterPro" id="IPR011782">
    <property type="entry name" value="Pept_S1C_Do"/>
</dbReference>
<evidence type="ECO:0000256" key="5">
    <source>
        <dbReference type="ARBA" id="ARBA00013035"/>
    </source>
</evidence>
<dbReference type="PRINTS" id="PR00834">
    <property type="entry name" value="PROTEASES2C"/>
</dbReference>
<evidence type="ECO:0000256" key="10">
    <source>
        <dbReference type="ARBA" id="ARBA00022764"/>
    </source>
</evidence>
<evidence type="ECO:0000256" key="15">
    <source>
        <dbReference type="SAM" id="MobiDB-lite"/>
    </source>
</evidence>
<evidence type="ECO:0000259" key="17">
    <source>
        <dbReference type="PROSITE" id="PS50106"/>
    </source>
</evidence>
<comment type="subcellular location">
    <subcellularLocation>
        <location evidence="3">Periplasm</location>
    </subcellularLocation>
</comment>
<feature type="domain" description="PDZ" evidence="17">
    <location>
        <begin position="376"/>
        <end position="432"/>
    </location>
</feature>
<evidence type="ECO:0000313" key="19">
    <source>
        <dbReference type="Proteomes" id="UP001597425"/>
    </source>
</evidence>
<keyword evidence="8 16" id="KW-0732">Signal</keyword>
<comment type="function">
    <text evidence="2">Might be efficient in the degradation of transiently denatured and unfolded proteins which accumulate in the periplasm following stress conditions.</text>
</comment>
<feature type="domain" description="PDZ" evidence="17">
    <location>
        <begin position="246"/>
        <end position="317"/>
    </location>
</feature>